<protein>
    <submittedName>
        <fullName evidence="1">Uncharacterized protein</fullName>
    </submittedName>
</protein>
<dbReference type="EMBL" id="LT934124">
    <property type="protein sequence ID" value="VAI87548.1"/>
    <property type="molecule type" value="Genomic_DNA"/>
</dbReference>
<proteinExistence type="predicted"/>
<organism evidence="1 2">
    <name type="scientific">Triticum turgidum subsp. durum</name>
    <name type="common">Durum wheat</name>
    <name type="synonym">Triticum durum</name>
    <dbReference type="NCBI Taxonomy" id="4567"/>
    <lineage>
        <taxon>Eukaryota</taxon>
        <taxon>Viridiplantae</taxon>
        <taxon>Streptophyta</taxon>
        <taxon>Embryophyta</taxon>
        <taxon>Tracheophyta</taxon>
        <taxon>Spermatophyta</taxon>
        <taxon>Magnoliopsida</taxon>
        <taxon>Liliopsida</taxon>
        <taxon>Poales</taxon>
        <taxon>Poaceae</taxon>
        <taxon>BOP clade</taxon>
        <taxon>Pooideae</taxon>
        <taxon>Triticodae</taxon>
        <taxon>Triticeae</taxon>
        <taxon>Triticinae</taxon>
        <taxon>Triticum</taxon>
    </lineage>
</organism>
<gene>
    <name evidence="1" type="ORF">TRITD_7Bv1G102360</name>
</gene>
<dbReference type="AlphaFoldDB" id="A0A9R1A3B7"/>
<accession>A0A9R1A3B7</accession>
<keyword evidence="2" id="KW-1185">Reference proteome</keyword>
<reference evidence="1 2" key="1">
    <citation type="submission" date="2017-09" db="EMBL/GenBank/DDBJ databases">
        <authorList>
            <consortium name="International Durum Wheat Genome Sequencing Consortium (IDWGSC)"/>
            <person name="Milanesi L."/>
        </authorList>
    </citation>
    <scope>NUCLEOTIDE SEQUENCE [LARGE SCALE GENOMIC DNA]</scope>
    <source>
        <strain evidence="2">cv. Svevo</strain>
    </source>
</reference>
<dbReference type="Gramene" id="TRITD7Bv1G102360.1">
    <property type="protein sequence ID" value="TRITD7Bv1G102360.1"/>
    <property type="gene ID" value="TRITD7Bv1G102360"/>
</dbReference>
<dbReference type="Proteomes" id="UP000324705">
    <property type="component" value="Chromosome 7B"/>
</dbReference>
<evidence type="ECO:0000313" key="2">
    <source>
        <dbReference type="Proteomes" id="UP000324705"/>
    </source>
</evidence>
<sequence length="130" mass="15176">MLNQGPLLMTLDHHLFRNELNMVASLHSMRKLVQCVNPYSLHVWLALFYSYIDGDSKYIDVITTANLKHVLAYSKITRISFPNIYSYCSIDLILSISRLESDVSKQFRINGRKYPMCQVMRNSTFDLCYL</sequence>
<name>A0A9R1A3B7_TRITD</name>
<evidence type="ECO:0000313" key="1">
    <source>
        <dbReference type="EMBL" id="VAI87548.1"/>
    </source>
</evidence>